<organism evidence="1 2">
    <name type="scientific">Tamlana crocina</name>
    <dbReference type="NCBI Taxonomy" id="393006"/>
    <lineage>
        <taxon>Bacteria</taxon>
        <taxon>Pseudomonadati</taxon>
        <taxon>Bacteroidota</taxon>
        <taxon>Flavobacteriia</taxon>
        <taxon>Flavobacteriales</taxon>
        <taxon>Flavobacteriaceae</taxon>
        <taxon>Tamlana</taxon>
    </lineage>
</organism>
<evidence type="ECO:0000313" key="2">
    <source>
        <dbReference type="Proteomes" id="UP000760545"/>
    </source>
</evidence>
<keyword evidence="2" id="KW-1185">Reference proteome</keyword>
<comment type="caution">
    <text evidence="1">The sequence shown here is derived from an EMBL/GenBank/DDBJ whole genome shotgun (WGS) entry which is preliminary data.</text>
</comment>
<dbReference type="RefSeq" id="WP_167916327.1">
    <property type="nucleotide sequence ID" value="NZ_JAAVJS010000001.1"/>
</dbReference>
<dbReference type="Proteomes" id="UP000760545">
    <property type="component" value="Unassembled WGS sequence"/>
</dbReference>
<evidence type="ECO:0000313" key="1">
    <source>
        <dbReference type="EMBL" id="NJX14075.1"/>
    </source>
</evidence>
<sequence length="85" mass="9399">MKVAGLHVLSHSEDQDHAADHCTVCDHAITHNLTPALALDEPSFSVENTTDFVRKGELIEYHFALGSSTSVHQLFSRPPPALWCF</sequence>
<accession>A0ABX1D750</accession>
<gene>
    <name evidence="1" type="ORF">HC176_01060</name>
</gene>
<protein>
    <submittedName>
        <fullName evidence="1">Uncharacterized protein</fullName>
    </submittedName>
</protein>
<name>A0ABX1D750_9FLAO</name>
<proteinExistence type="predicted"/>
<dbReference type="EMBL" id="JAAVJS010000001">
    <property type="protein sequence ID" value="NJX14075.1"/>
    <property type="molecule type" value="Genomic_DNA"/>
</dbReference>
<reference evidence="1 2" key="1">
    <citation type="submission" date="2020-03" db="EMBL/GenBank/DDBJ databases">
        <title>Tamlana sp. nov, isolated from XXX.</title>
        <authorList>
            <person name="Cao W.R."/>
        </authorList>
    </citation>
    <scope>NUCLEOTIDE SEQUENCE [LARGE SCALE GENOMIC DNA]</scope>
    <source>
        <strain evidence="1 2">HST1-43</strain>
    </source>
</reference>